<evidence type="ECO:0000256" key="3">
    <source>
        <dbReference type="ARBA" id="ARBA00022827"/>
    </source>
</evidence>
<comment type="similarity">
    <text evidence="7">Belongs to the FAD-dependent oxidoreductase 2 family. 3-oxosteroid dehydrogenase subfamily.</text>
</comment>
<feature type="domain" description="FAD-dependent oxidoreductase 2 FAD-binding" evidence="10">
    <location>
        <begin position="22"/>
        <end position="551"/>
    </location>
</feature>
<dbReference type="EMBL" id="BANX01000036">
    <property type="protein sequence ID" value="GAC70518.1"/>
    <property type="molecule type" value="Genomic_DNA"/>
</dbReference>
<name>M0QPM1_9ACTN</name>
<dbReference type="PANTHER" id="PTHR43400">
    <property type="entry name" value="FUMARATE REDUCTASE"/>
    <property type="match status" value="1"/>
</dbReference>
<evidence type="ECO:0000256" key="2">
    <source>
        <dbReference type="ARBA" id="ARBA00022630"/>
    </source>
</evidence>
<evidence type="ECO:0000256" key="1">
    <source>
        <dbReference type="ARBA" id="ARBA00001974"/>
    </source>
</evidence>
<dbReference type="InterPro" id="IPR036188">
    <property type="entry name" value="FAD/NAD-bd_sf"/>
</dbReference>
<evidence type="ECO:0000256" key="7">
    <source>
        <dbReference type="ARBA" id="ARBA00061147"/>
    </source>
</evidence>
<dbReference type="eggNOG" id="COG1053">
    <property type="taxonomic scope" value="Bacteria"/>
</dbReference>
<dbReference type="PANTHER" id="PTHR43400:SF10">
    <property type="entry name" value="3-OXOSTEROID 1-DEHYDROGENASE"/>
    <property type="match status" value="1"/>
</dbReference>
<dbReference type="RefSeq" id="WP_007624609.1">
    <property type="nucleotide sequence ID" value="NZ_BANX01000036.1"/>
</dbReference>
<evidence type="ECO:0000256" key="4">
    <source>
        <dbReference type="ARBA" id="ARBA00023002"/>
    </source>
</evidence>
<dbReference type="FunFam" id="3.50.50.60:FF:000208">
    <property type="entry name" value="3-ketosteroid dehydrogenase"/>
    <property type="match status" value="1"/>
</dbReference>
<organism evidence="11 12">
    <name type="scientific">Gordonia soli NBRC 108243</name>
    <dbReference type="NCBI Taxonomy" id="1223545"/>
    <lineage>
        <taxon>Bacteria</taxon>
        <taxon>Bacillati</taxon>
        <taxon>Actinomycetota</taxon>
        <taxon>Actinomycetes</taxon>
        <taxon>Mycobacteriales</taxon>
        <taxon>Gordoniaceae</taxon>
        <taxon>Gordonia</taxon>
    </lineage>
</organism>
<dbReference type="InterPro" id="IPR050315">
    <property type="entry name" value="FAD-oxidoreductase_2"/>
</dbReference>
<dbReference type="FunFam" id="3.50.50.60:FF:000240">
    <property type="entry name" value="3-ketosteroid-delta-1-dehydrogenase"/>
    <property type="match status" value="1"/>
</dbReference>
<reference evidence="11 12" key="1">
    <citation type="submission" date="2013-01" db="EMBL/GenBank/DDBJ databases">
        <title>Whole genome shotgun sequence of Gordonia soli NBRC 108243.</title>
        <authorList>
            <person name="Isaki-Nakamura S."/>
            <person name="Hosoyama A."/>
            <person name="Tsuchikane K."/>
            <person name="Ando Y."/>
            <person name="Baba S."/>
            <person name="Ohji S."/>
            <person name="Hamada M."/>
            <person name="Tamura T."/>
            <person name="Yamazoe A."/>
            <person name="Yamazaki S."/>
            <person name="Fujita N."/>
        </authorList>
    </citation>
    <scope>NUCLEOTIDE SEQUENCE [LARGE SCALE GENOMIC DNA]</scope>
    <source>
        <strain evidence="11 12">NBRC 108243</strain>
    </source>
</reference>
<dbReference type="STRING" id="1223545.GS4_36_00020"/>
<evidence type="ECO:0000256" key="9">
    <source>
        <dbReference type="ARBA" id="ARBA00069709"/>
    </source>
</evidence>
<keyword evidence="3" id="KW-0274">FAD</keyword>
<keyword evidence="5" id="KW-0443">Lipid metabolism</keyword>
<evidence type="ECO:0000313" key="11">
    <source>
        <dbReference type="EMBL" id="GAC70518.1"/>
    </source>
</evidence>
<sequence length="579" mass="62038">MAGADQPSTGEQTPGATPETYDVIVVGAGGAGMSAAITAAAKGLSTVLIEKSPYWGGSTSRSGGGVWIPNNTVLERDKVVDDRETARRYVHSIIGEHAPAERIDAYIDRGPEALAFLLDHAPLDLEWVKNYSDYYPEAPGGRIGGRSVEPRPFDAAQLGDDLKTLHPQYTKAPLNMVVLQSDYRWLNTGLRHWRGPLRMAKVGGRFFWARSRGKKLIAMGAALTAELLLGLRRAGVPLRLNTALTDLITENGRVVGVTAESEGHSFPIYARHGVILASGGFEHNAEMRRKYQREPIGSDWTTGAPSNTGDGINAGLKIGASVALMDDAWWGPTIPLPRGPWFALSERSVPGTFIVNERGQRFMNESLPYVEAVHQMYGGQFGQGEGPGENVPSWLIMDQRCRNRYLFAGINARQPLPKKWFDSGVVVKASTIRDLANKIGVSADALESTTRRFNGFARSGTDEDFHRGDSGYDHYYGDITNKPNPSLGAVDKAPFYAVKMVPGDLGTKGGIETDAAGRALRADGSVIEGLYAAGNTSAPVMGHTYAGPGATIGPALVFGYLAALDIADHATAATETAGA</sequence>
<accession>M0QPM1</accession>
<dbReference type="NCBIfam" id="NF005882">
    <property type="entry name" value="PRK07843.1"/>
    <property type="match status" value="1"/>
</dbReference>
<dbReference type="EC" id="1.3.99.4" evidence="8"/>
<protein>
    <recommendedName>
        <fullName evidence="9">3-oxosteroid 1-dehydrogenase</fullName>
        <ecNumber evidence="8">1.3.99.4</ecNumber>
    </recommendedName>
</protein>
<keyword evidence="4" id="KW-0560">Oxidoreductase</keyword>
<evidence type="ECO:0000256" key="8">
    <source>
        <dbReference type="ARBA" id="ARBA00066536"/>
    </source>
</evidence>
<comment type="caution">
    <text evidence="11">The sequence shown here is derived from an EMBL/GenBank/DDBJ whole genome shotgun (WGS) entry which is preliminary data.</text>
</comment>
<dbReference type="AlphaFoldDB" id="M0QPM1"/>
<dbReference type="Pfam" id="PF00890">
    <property type="entry name" value="FAD_binding_2"/>
    <property type="match status" value="1"/>
</dbReference>
<evidence type="ECO:0000259" key="10">
    <source>
        <dbReference type="Pfam" id="PF00890"/>
    </source>
</evidence>
<keyword evidence="5" id="KW-0753">Steroid metabolism</keyword>
<dbReference type="SUPFAM" id="SSF56425">
    <property type="entry name" value="Succinate dehydrogenase/fumarate reductase flavoprotein, catalytic domain"/>
    <property type="match status" value="1"/>
</dbReference>
<dbReference type="InterPro" id="IPR027477">
    <property type="entry name" value="Succ_DH/fumarate_Rdtase_cat_sf"/>
</dbReference>
<dbReference type="Gene3D" id="3.50.50.60">
    <property type="entry name" value="FAD/NAD(P)-binding domain"/>
    <property type="match status" value="2"/>
</dbReference>
<dbReference type="GO" id="GO:0047571">
    <property type="term" value="F:3-oxosteroid 1-dehydrogenase activity"/>
    <property type="evidence" value="ECO:0007669"/>
    <property type="project" value="UniProtKB-EC"/>
</dbReference>
<evidence type="ECO:0000256" key="5">
    <source>
        <dbReference type="ARBA" id="ARBA00023221"/>
    </source>
</evidence>
<keyword evidence="2" id="KW-0285">Flavoprotein</keyword>
<keyword evidence="12" id="KW-1185">Reference proteome</keyword>
<gene>
    <name evidence="11" type="ORF">GS4_36_00020</name>
</gene>
<dbReference type="OrthoDB" id="9813348at2"/>
<dbReference type="InterPro" id="IPR003953">
    <property type="entry name" value="FAD-dep_OxRdtase_2_FAD-bd"/>
</dbReference>
<dbReference type="GO" id="GO:0008202">
    <property type="term" value="P:steroid metabolic process"/>
    <property type="evidence" value="ECO:0007669"/>
    <property type="project" value="UniProtKB-KW"/>
</dbReference>
<dbReference type="SUPFAM" id="SSF51905">
    <property type="entry name" value="FAD/NAD(P)-binding domain"/>
    <property type="match status" value="1"/>
</dbReference>
<evidence type="ECO:0000256" key="6">
    <source>
        <dbReference type="ARBA" id="ARBA00051951"/>
    </source>
</evidence>
<proteinExistence type="inferred from homology"/>
<evidence type="ECO:0000313" key="12">
    <source>
        <dbReference type="Proteomes" id="UP000011666"/>
    </source>
</evidence>
<dbReference type="PRINTS" id="PR00469">
    <property type="entry name" value="PNDRDTASEII"/>
</dbReference>
<comment type="cofactor">
    <cofactor evidence="1">
        <name>FAD</name>
        <dbReference type="ChEBI" id="CHEBI:57692"/>
    </cofactor>
</comment>
<comment type="catalytic activity">
    <reaction evidence="6">
        <text>a 3-oxosteroid + A = a 3-oxo-Delta(1)-steroid + AH2</text>
        <dbReference type="Rhea" id="RHEA:13329"/>
        <dbReference type="ChEBI" id="CHEBI:13193"/>
        <dbReference type="ChEBI" id="CHEBI:17499"/>
        <dbReference type="ChEBI" id="CHEBI:20156"/>
        <dbReference type="ChEBI" id="CHEBI:47788"/>
        <dbReference type="EC" id="1.3.99.4"/>
    </reaction>
</comment>
<dbReference type="Proteomes" id="UP000011666">
    <property type="component" value="Unassembled WGS sequence"/>
</dbReference>